<evidence type="ECO:0000256" key="1">
    <source>
        <dbReference type="ARBA" id="ARBA00023125"/>
    </source>
</evidence>
<dbReference type="SUPFAM" id="SSF47413">
    <property type="entry name" value="lambda repressor-like DNA-binding domains"/>
    <property type="match status" value="1"/>
</dbReference>
<proteinExistence type="predicted"/>
<dbReference type="SMART" id="SM00530">
    <property type="entry name" value="HTH_XRE"/>
    <property type="match status" value="1"/>
</dbReference>
<feature type="domain" description="HTH cro/C1-type" evidence="2">
    <location>
        <begin position="3"/>
        <end position="57"/>
    </location>
</feature>
<dbReference type="Gene3D" id="1.10.260.40">
    <property type="entry name" value="lambda repressor-like DNA-binding domains"/>
    <property type="match status" value="1"/>
</dbReference>
<gene>
    <name evidence="3" type="ORF">NSA58_10485</name>
</gene>
<evidence type="ECO:0000259" key="2">
    <source>
        <dbReference type="PROSITE" id="PS50943"/>
    </source>
</evidence>
<dbReference type="InterPro" id="IPR010982">
    <property type="entry name" value="Lambda_DNA-bd_dom_sf"/>
</dbReference>
<evidence type="ECO:0000313" key="4">
    <source>
        <dbReference type="Proteomes" id="UP001140817"/>
    </source>
</evidence>
<dbReference type="CDD" id="cd00093">
    <property type="entry name" value="HTH_XRE"/>
    <property type="match status" value="1"/>
</dbReference>
<dbReference type="InterPro" id="IPR001387">
    <property type="entry name" value="Cro/C1-type_HTH"/>
</dbReference>
<dbReference type="RefSeq" id="WP_257560449.1">
    <property type="nucleotide sequence ID" value="NZ_JANKBY010000118.1"/>
</dbReference>
<keyword evidence="1" id="KW-0238">DNA-binding</keyword>
<sequence length="62" mass="7029">MNMKLARIKKDLSQKELGNMLGVSSATINRIELGKQNVTLSRLKDIAKVLDVDMKEILEEEE</sequence>
<dbReference type="EMBL" id="JANKBY010000118">
    <property type="protein sequence ID" value="MCR1823213.1"/>
    <property type="molecule type" value="Genomic_DNA"/>
</dbReference>
<comment type="caution">
    <text evidence="3">The sequence shown here is derived from an EMBL/GenBank/DDBJ whole genome shotgun (WGS) entry which is preliminary data.</text>
</comment>
<dbReference type="Proteomes" id="UP001140817">
    <property type="component" value="Unassembled WGS sequence"/>
</dbReference>
<dbReference type="PANTHER" id="PTHR46558:SF3">
    <property type="entry name" value="TRANSCRIPTIONAL REGULATOR"/>
    <property type="match status" value="1"/>
</dbReference>
<dbReference type="PANTHER" id="PTHR46558">
    <property type="entry name" value="TRACRIPTIONAL REGULATORY PROTEIN-RELATED-RELATED"/>
    <property type="match status" value="1"/>
</dbReference>
<evidence type="ECO:0000313" key="3">
    <source>
        <dbReference type="EMBL" id="MCR1823213.1"/>
    </source>
</evidence>
<accession>A0A9X2S1P9</accession>
<dbReference type="GO" id="GO:0003677">
    <property type="term" value="F:DNA binding"/>
    <property type="evidence" value="ECO:0007669"/>
    <property type="project" value="UniProtKB-KW"/>
</dbReference>
<name>A0A9X2S1P9_9FIRM</name>
<reference evidence="3" key="1">
    <citation type="submission" date="2022-07" db="EMBL/GenBank/DDBJ databases">
        <title>Enhanced cultured diversity of the mouse gut microbiota enables custom-made synthetic communities.</title>
        <authorList>
            <person name="Afrizal A."/>
        </authorList>
    </citation>
    <scope>NUCLEOTIDE SEQUENCE</scope>
    <source>
        <strain evidence="3">DSM 29186</strain>
    </source>
</reference>
<dbReference type="Pfam" id="PF01381">
    <property type="entry name" value="HTH_3"/>
    <property type="match status" value="1"/>
</dbReference>
<organism evidence="3 4">
    <name type="scientific">Terrisporobacter muris</name>
    <dbReference type="NCBI Taxonomy" id="2963284"/>
    <lineage>
        <taxon>Bacteria</taxon>
        <taxon>Bacillati</taxon>
        <taxon>Bacillota</taxon>
        <taxon>Clostridia</taxon>
        <taxon>Peptostreptococcales</taxon>
        <taxon>Peptostreptococcaceae</taxon>
        <taxon>Terrisporobacter</taxon>
    </lineage>
</organism>
<dbReference type="PROSITE" id="PS50943">
    <property type="entry name" value="HTH_CROC1"/>
    <property type="match status" value="1"/>
</dbReference>
<protein>
    <submittedName>
        <fullName evidence="3">Helix-turn-helix domain-containing protein</fullName>
    </submittedName>
</protein>
<dbReference type="AlphaFoldDB" id="A0A9X2S1P9"/>
<keyword evidence="4" id="KW-1185">Reference proteome</keyword>